<dbReference type="KEGG" id="aaut:ACETAC_01445"/>
<gene>
    <name evidence="2" type="ORF">ACETAC_01445</name>
</gene>
<dbReference type="SMART" id="SM00471">
    <property type="entry name" value="HDc"/>
    <property type="match status" value="1"/>
</dbReference>
<reference evidence="2" key="1">
    <citation type="submission" date="2020-08" db="EMBL/GenBank/DDBJ databases">
        <title>Genomic insights into the carbon and energy metabolism of the first obligate autotrophic acetogenic bacterium Aceticella autotrophica gen. nov., sp. nov.</title>
        <authorList>
            <person name="Toshchakov S.V."/>
            <person name="Elcheninov A.G."/>
            <person name="Kublanov I.V."/>
            <person name="Frolov E.N."/>
            <person name="Lebedinsky A.V."/>
        </authorList>
    </citation>
    <scope>NUCLEOTIDE SEQUENCE</scope>
    <source>
        <strain evidence="2">3443-3Ac</strain>
    </source>
</reference>
<evidence type="ECO:0000259" key="1">
    <source>
        <dbReference type="PROSITE" id="PS51832"/>
    </source>
</evidence>
<dbReference type="Proteomes" id="UP000671913">
    <property type="component" value="Chromosome"/>
</dbReference>
<feature type="domain" description="HD-GYP" evidence="1">
    <location>
        <begin position="1"/>
        <end position="172"/>
    </location>
</feature>
<dbReference type="PROSITE" id="PS51832">
    <property type="entry name" value="HD_GYP"/>
    <property type="match status" value="1"/>
</dbReference>
<dbReference type="AlphaFoldDB" id="A0A975GAP0"/>
<keyword evidence="3" id="KW-1185">Reference proteome</keyword>
<dbReference type="PANTHER" id="PTHR43155:SF2">
    <property type="entry name" value="CYCLIC DI-GMP PHOSPHODIESTERASE PA4108"/>
    <property type="match status" value="1"/>
</dbReference>
<dbReference type="PANTHER" id="PTHR43155">
    <property type="entry name" value="CYCLIC DI-GMP PHOSPHODIESTERASE PA4108-RELATED"/>
    <property type="match status" value="1"/>
</dbReference>
<dbReference type="RefSeq" id="WP_284680310.1">
    <property type="nucleotide sequence ID" value="NZ_CP060096.1"/>
</dbReference>
<dbReference type="Pfam" id="PF13487">
    <property type="entry name" value="HD_5"/>
    <property type="match status" value="1"/>
</dbReference>
<dbReference type="CDD" id="cd00077">
    <property type="entry name" value="HDc"/>
    <property type="match status" value="1"/>
</dbReference>
<dbReference type="Gene3D" id="1.10.3210.10">
    <property type="entry name" value="Hypothetical protein af1432"/>
    <property type="match status" value="1"/>
</dbReference>
<name>A0A975GAP0_9THEO</name>
<dbReference type="InterPro" id="IPR003607">
    <property type="entry name" value="HD/PDEase_dom"/>
</dbReference>
<accession>A0A975GAP0</accession>
<proteinExistence type="predicted"/>
<dbReference type="InterPro" id="IPR037522">
    <property type="entry name" value="HD_GYP_dom"/>
</dbReference>
<dbReference type="SUPFAM" id="SSF109604">
    <property type="entry name" value="HD-domain/PDEase-like"/>
    <property type="match status" value="1"/>
</dbReference>
<evidence type="ECO:0000313" key="2">
    <source>
        <dbReference type="EMBL" id="QSZ27608.1"/>
    </source>
</evidence>
<protein>
    <submittedName>
        <fullName evidence="2">HD-GYP domain-containing protein</fullName>
    </submittedName>
</protein>
<organism evidence="2 3">
    <name type="scientific">Aceticella autotrophica</name>
    <dbReference type="NCBI Taxonomy" id="2755338"/>
    <lineage>
        <taxon>Bacteria</taxon>
        <taxon>Bacillati</taxon>
        <taxon>Bacillota</taxon>
        <taxon>Clostridia</taxon>
        <taxon>Thermoanaerobacterales</taxon>
        <taxon>Thermoanaerobacteraceae</taxon>
        <taxon>Aceticella</taxon>
    </lineage>
</organism>
<evidence type="ECO:0000313" key="3">
    <source>
        <dbReference type="Proteomes" id="UP000671913"/>
    </source>
</evidence>
<dbReference type="EMBL" id="CP060096">
    <property type="protein sequence ID" value="QSZ27608.1"/>
    <property type="molecule type" value="Genomic_DNA"/>
</dbReference>
<sequence length="172" mass="19472">MFADLERHLNNTAAYAEIIGEKLDFSHSSLYNLVLSARLHDIGKSILKESILLKPGSLTEEEWAEIKKHPEIGCRIVQAMPGLSPIAEYILYHHERWDGKGYPRGLKGEKIPLISRIISIADSFDAMTSNRIYRKAMSREEAIAEIKRNAGTQFDPALVEICQEILINKILI</sequence>